<name>A0AAU9EEG0_9BACT</name>
<evidence type="ECO:0000256" key="7">
    <source>
        <dbReference type="ARBA" id="ARBA00023264"/>
    </source>
</evidence>
<dbReference type="RefSeq" id="WP_338599967.1">
    <property type="nucleotide sequence ID" value="NZ_AP028679.1"/>
</dbReference>
<reference evidence="12" key="1">
    <citation type="journal article" date="2023" name="Arch. Microbiol.">
        <title>Desulfoferula mesophilus gen. nov. sp. nov., a mesophilic sulfate-reducing bacterium isolated from a brackish lake sediment.</title>
        <authorList>
            <person name="Watanabe T."/>
            <person name="Yabe T."/>
            <person name="Tsuji J.M."/>
            <person name="Fukui M."/>
        </authorList>
    </citation>
    <scope>NUCLEOTIDE SEQUENCE [LARGE SCALE GENOMIC DNA]</scope>
    <source>
        <strain evidence="12">12FAK</strain>
    </source>
</reference>
<dbReference type="NCBIfam" id="TIGR00182">
    <property type="entry name" value="plsX"/>
    <property type="match status" value="1"/>
</dbReference>
<protein>
    <recommendedName>
        <fullName evidence="8 10">Phosphate acyltransferase</fullName>
        <ecNumber evidence="8 10">2.3.1.274</ecNumber>
    </recommendedName>
    <alternativeName>
        <fullName evidence="10">Acyl-ACP phosphotransacylase</fullName>
    </alternativeName>
    <alternativeName>
        <fullName evidence="10">Acyl-[acyl-carrier-protein]--phosphate acyltransferase</fullName>
    </alternativeName>
    <alternativeName>
        <fullName evidence="10">Phosphate-acyl-ACP acyltransferase</fullName>
    </alternativeName>
</protein>
<keyword evidence="7 10" id="KW-1208">Phospholipid metabolism</keyword>
<dbReference type="PANTHER" id="PTHR30100">
    <property type="entry name" value="FATTY ACID/PHOSPHOLIPID SYNTHESIS PROTEIN PLSX"/>
    <property type="match status" value="1"/>
</dbReference>
<comment type="catalytic activity">
    <reaction evidence="1 10">
        <text>a fatty acyl-[ACP] + phosphate = an acyl phosphate + holo-[ACP]</text>
        <dbReference type="Rhea" id="RHEA:42292"/>
        <dbReference type="Rhea" id="RHEA-COMP:9685"/>
        <dbReference type="Rhea" id="RHEA-COMP:14125"/>
        <dbReference type="ChEBI" id="CHEBI:43474"/>
        <dbReference type="ChEBI" id="CHEBI:59918"/>
        <dbReference type="ChEBI" id="CHEBI:64479"/>
        <dbReference type="ChEBI" id="CHEBI:138651"/>
        <dbReference type="EC" id="2.3.1.274"/>
    </reaction>
</comment>
<comment type="similarity">
    <text evidence="10">Belongs to the PlsX family.</text>
</comment>
<gene>
    <name evidence="10 11" type="primary">plsX</name>
    <name evidence="11" type="ORF">FAK_25690</name>
</gene>
<evidence type="ECO:0000256" key="3">
    <source>
        <dbReference type="ARBA" id="ARBA00022516"/>
    </source>
</evidence>
<dbReference type="SUPFAM" id="SSF53659">
    <property type="entry name" value="Isocitrate/Isopropylmalate dehydrogenase-like"/>
    <property type="match status" value="1"/>
</dbReference>
<dbReference type="GO" id="GO:0005737">
    <property type="term" value="C:cytoplasm"/>
    <property type="evidence" value="ECO:0007669"/>
    <property type="project" value="UniProtKB-SubCell"/>
</dbReference>
<evidence type="ECO:0000256" key="10">
    <source>
        <dbReference type="HAMAP-Rule" id="MF_00019"/>
    </source>
</evidence>
<comment type="function">
    <text evidence="10">Catalyzes the reversible formation of acyl-phosphate (acyl-PO(4)) from acyl-[acyl-carrier-protein] (acyl-ACP). This enzyme utilizes acyl-ACP as fatty acyl donor, but not acyl-CoA.</text>
</comment>
<dbReference type="KEGG" id="dmp:FAK_25690"/>
<dbReference type="EMBL" id="AP028679">
    <property type="protein sequence ID" value="BEQ15503.1"/>
    <property type="molecule type" value="Genomic_DNA"/>
</dbReference>
<accession>A0AAU9EEG0</accession>
<dbReference type="EC" id="2.3.1.274" evidence="8 10"/>
<evidence type="ECO:0000256" key="5">
    <source>
        <dbReference type="ARBA" id="ARBA00023098"/>
    </source>
</evidence>
<dbReference type="Proteomes" id="UP001366166">
    <property type="component" value="Chromosome"/>
</dbReference>
<keyword evidence="5 10" id="KW-0443">Lipid metabolism</keyword>
<evidence type="ECO:0000256" key="9">
    <source>
        <dbReference type="ARBA" id="ARBA00046608"/>
    </source>
</evidence>
<organism evidence="11 12">
    <name type="scientific">Desulfoferula mesophila</name>
    <dbReference type="NCBI Taxonomy" id="3058419"/>
    <lineage>
        <taxon>Bacteria</taxon>
        <taxon>Pseudomonadati</taxon>
        <taxon>Thermodesulfobacteriota</taxon>
        <taxon>Desulfarculia</taxon>
        <taxon>Desulfarculales</taxon>
        <taxon>Desulfarculaceae</taxon>
        <taxon>Desulfoferula</taxon>
    </lineage>
</organism>
<keyword evidence="12" id="KW-1185">Reference proteome</keyword>
<dbReference type="GO" id="GO:0043811">
    <property type="term" value="F:phosphate:acyl-[acyl carrier protein] acyltransferase activity"/>
    <property type="evidence" value="ECO:0007669"/>
    <property type="project" value="UniProtKB-UniRule"/>
</dbReference>
<sequence>MRIALDGMGGDNAPEAVVKGALHALAETPPDVEIVLVGQPEVLEPLLERENASSPRLSLHPAAQVVAMDESPSVALRRMPGSSIRVCYDLHKSGEADAVVSAGNSGATMALGAVVMGRLAEVDRPALASAFPALRGPTLLIDVGANVDCSPLMLMQFGYMGSVYAERVMGLSRPKVGILSIGEEPGKGNTAVKQAAEHLKNSGLNFIGNVEGRDMFVGETQVIVCDGFVGNVCIKLVEGFADTFEYFFREYMAHSIKARLGGLLLREQFRDVASRLDYSNYGGAPLLGINGVGLIAHGASSPKAIATAVKMASNTVRAEVTRHLAEGLEQYRGRLLGDIAHS</sequence>
<comment type="subunit">
    <text evidence="9 10">Homodimer. Probably interacts with PlsY.</text>
</comment>
<keyword evidence="3 10" id="KW-0444">Lipid biosynthesis</keyword>
<keyword evidence="4 10" id="KW-0808">Transferase</keyword>
<dbReference type="InterPro" id="IPR012281">
    <property type="entry name" value="Phospholipid_synth_PlsX-like"/>
</dbReference>
<dbReference type="GO" id="GO:0008654">
    <property type="term" value="P:phospholipid biosynthetic process"/>
    <property type="evidence" value="ECO:0007669"/>
    <property type="project" value="UniProtKB-KW"/>
</dbReference>
<evidence type="ECO:0000256" key="8">
    <source>
        <dbReference type="ARBA" id="ARBA00024069"/>
    </source>
</evidence>
<comment type="pathway">
    <text evidence="10">Lipid metabolism; phospholipid metabolism.</text>
</comment>
<evidence type="ECO:0000256" key="1">
    <source>
        <dbReference type="ARBA" id="ARBA00001232"/>
    </source>
</evidence>
<keyword evidence="2 10" id="KW-0963">Cytoplasm</keyword>
<dbReference type="Pfam" id="PF02504">
    <property type="entry name" value="FA_synthesis"/>
    <property type="match status" value="1"/>
</dbReference>
<dbReference type="HAMAP" id="MF_00019">
    <property type="entry name" value="PlsX"/>
    <property type="match status" value="1"/>
</dbReference>
<evidence type="ECO:0000313" key="11">
    <source>
        <dbReference type="EMBL" id="BEQ15503.1"/>
    </source>
</evidence>
<dbReference type="InterPro" id="IPR003664">
    <property type="entry name" value="FA_synthesis"/>
</dbReference>
<keyword evidence="6 10" id="KW-0594">Phospholipid biosynthesis</keyword>
<dbReference type="PIRSF" id="PIRSF002465">
    <property type="entry name" value="Phsphlp_syn_PlsX"/>
    <property type="match status" value="1"/>
</dbReference>
<dbReference type="Gene3D" id="3.40.718.10">
    <property type="entry name" value="Isopropylmalate Dehydrogenase"/>
    <property type="match status" value="1"/>
</dbReference>
<evidence type="ECO:0000256" key="6">
    <source>
        <dbReference type="ARBA" id="ARBA00023209"/>
    </source>
</evidence>
<evidence type="ECO:0000256" key="4">
    <source>
        <dbReference type="ARBA" id="ARBA00022679"/>
    </source>
</evidence>
<keyword evidence="11" id="KW-0012">Acyltransferase</keyword>
<evidence type="ECO:0000313" key="12">
    <source>
        <dbReference type="Proteomes" id="UP001366166"/>
    </source>
</evidence>
<dbReference type="GO" id="GO:0006633">
    <property type="term" value="P:fatty acid biosynthetic process"/>
    <property type="evidence" value="ECO:0007669"/>
    <property type="project" value="UniProtKB-UniRule"/>
</dbReference>
<proteinExistence type="inferred from homology"/>
<evidence type="ECO:0000256" key="2">
    <source>
        <dbReference type="ARBA" id="ARBA00022490"/>
    </source>
</evidence>
<dbReference type="AlphaFoldDB" id="A0AAU9EEG0"/>
<dbReference type="PANTHER" id="PTHR30100:SF1">
    <property type="entry name" value="PHOSPHATE ACYLTRANSFERASE"/>
    <property type="match status" value="1"/>
</dbReference>
<comment type="subcellular location">
    <subcellularLocation>
        <location evidence="10">Cytoplasm</location>
    </subcellularLocation>
    <text evidence="10">Associated with the membrane possibly through PlsY.</text>
</comment>